<feature type="chain" id="PRO_5003038869" evidence="1">
    <location>
        <begin position="21"/>
        <end position="169"/>
    </location>
</feature>
<dbReference type="AlphaFoldDB" id="D2VXL7"/>
<gene>
    <name evidence="2" type="ORF">NAEGRDRAFT_73794</name>
</gene>
<evidence type="ECO:0000256" key="1">
    <source>
        <dbReference type="SAM" id="SignalP"/>
    </source>
</evidence>
<dbReference type="KEGG" id="ngr:NAEGRDRAFT_73794"/>
<sequence>MFKSILFTCFVLALSFLVIGKPIYVEICNLAKEELAPIINNDKCNLNNYTLLLPANTRVEIIGQSFFCGREKLMFPISVYGIQGDVLLSNLCAIKSEFRGGDKVVVCKGSSLNVYSTPLLYGKPAFTFVQGQFGYVLSDPIYTEQGIYVTKVLVGSSIGWVDTNFICSV</sequence>
<name>D2VXL7_NAEGR</name>
<keyword evidence="1" id="KW-0732">Signal</keyword>
<dbReference type="RefSeq" id="XP_002671271.1">
    <property type="nucleotide sequence ID" value="XM_002671225.1"/>
</dbReference>
<proteinExistence type="predicted"/>
<dbReference type="EMBL" id="GG738907">
    <property type="protein sequence ID" value="EFC38527.1"/>
    <property type="molecule type" value="Genomic_DNA"/>
</dbReference>
<dbReference type="InParanoid" id="D2VXL7"/>
<protein>
    <submittedName>
        <fullName evidence="2">Predicted protein</fullName>
    </submittedName>
</protein>
<accession>D2VXL7</accession>
<evidence type="ECO:0000313" key="2">
    <source>
        <dbReference type="EMBL" id="EFC38527.1"/>
    </source>
</evidence>
<evidence type="ECO:0000313" key="3">
    <source>
        <dbReference type="Proteomes" id="UP000006671"/>
    </source>
</evidence>
<dbReference type="VEuPathDB" id="AmoebaDB:NAEGRDRAFT_73794"/>
<dbReference type="GeneID" id="8853897"/>
<keyword evidence="3" id="KW-1185">Reference proteome</keyword>
<feature type="signal peptide" evidence="1">
    <location>
        <begin position="1"/>
        <end position="20"/>
    </location>
</feature>
<dbReference type="Proteomes" id="UP000006671">
    <property type="component" value="Unassembled WGS sequence"/>
</dbReference>
<reference evidence="2 3" key="1">
    <citation type="journal article" date="2010" name="Cell">
        <title>The genome of Naegleria gruberi illuminates early eukaryotic versatility.</title>
        <authorList>
            <person name="Fritz-Laylin L.K."/>
            <person name="Prochnik S.E."/>
            <person name="Ginger M.L."/>
            <person name="Dacks J.B."/>
            <person name="Carpenter M.L."/>
            <person name="Field M.C."/>
            <person name="Kuo A."/>
            <person name="Paredez A."/>
            <person name="Chapman J."/>
            <person name="Pham J."/>
            <person name="Shu S."/>
            <person name="Neupane R."/>
            <person name="Cipriano M."/>
            <person name="Mancuso J."/>
            <person name="Tu H."/>
            <person name="Salamov A."/>
            <person name="Lindquist E."/>
            <person name="Shapiro H."/>
            <person name="Lucas S."/>
            <person name="Grigoriev I.V."/>
            <person name="Cande W.Z."/>
            <person name="Fulton C."/>
            <person name="Rokhsar D.S."/>
            <person name="Dawson S.C."/>
        </authorList>
    </citation>
    <scope>NUCLEOTIDE SEQUENCE [LARGE SCALE GENOMIC DNA]</scope>
    <source>
        <strain evidence="2 3">NEG-M</strain>
    </source>
</reference>
<organism evidence="3">
    <name type="scientific">Naegleria gruberi</name>
    <name type="common">Amoeba</name>
    <dbReference type="NCBI Taxonomy" id="5762"/>
    <lineage>
        <taxon>Eukaryota</taxon>
        <taxon>Discoba</taxon>
        <taxon>Heterolobosea</taxon>
        <taxon>Tetramitia</taxon>
        <taxon>Eutetramitia</taxon>
        <taxon>Vahlkampfiidae</taxon>
        <taxon>Naegleria</taxon>
    </lineage>
</organism>